<keyword evidence="5" id="KW-1185">Reference proteome</keyword>
<sequence>MMRYLVVIIFFISIVVNAVGEKFFNQVIIVNIILAIKSVDLLIDNINQANSTRIRMQFGNLVSSWKKVETTYFLGDLNEDYLDTPRYIDIFHGNNEEIKPQLDLIINSNDELFNAMYKYSHKTINALEYVLFTKDLSHQRVKNMALIIAKSIKSYLSEILDGYKMYQSKFLENEQYASAILLNTLIAGTYKLKEWRVGDVAGLSKKFKNKPNNYRAEYATSGNSVNAIKAILETQAQIINSPDYQDLGDISRQFKARKEIDQAISALNDSIANANNMSEFDFINDKGKRLYQSTNRLMKAYYISLMDKLGFVSKVLDADGD</sequence>
<evidence type="ECO:0000313" key="5">
    <source>
        <dbReference type="Proteomes" id="UP000000247"/>
    </source>
</evidence>
<evidence type="ECO:0000256" key="1">
    <source>
        <dbReference type="ARBA" id="ARBA00004196"/>
    </source>
</evidence>
<comment type="subcellular location">
    <subcellularLocation>
        <location evidence="1">Cell envelope</location>
    </subcellularLocation>
</comment>
<dbReference type="AlphaFoldDB" id="A5CWB7"/>
<gene>
    <name evidence="4" type="ordered locus">COSY_0661</name>
</gene>
<evidence type="ECO:0000313" key="4">
    <source>
        <dbReference type="EMBL" id="BAF61773.1"/>
    </source>
</evidence>
<reference evidence="5" key="1">
    <citation type="journal article" date="2007" name="Curr. Biol.">
        <title>Reduced genome of the thioautotrophic intracellular symbiont in a deep-sea clam, Calyptogena okutanii.</title>
        <authorList>
            <person name="Kuwahara H."/>
            <person name="Yoshida T."/>
            <person name="Takaki Y."/>
            <person name="Shimamura S."/>
            <person name="Nishi S."/>
            <person name="Harada M."/>
            <person name="Matsuyama K."/>
            <person name="Takishita K."/>
            <person name="Kawato M."/>
            <person name="Uematsu K."/>
            <person name="Fujiwara Y."/>
            <person name="Sato T."/>
            <person name="Kato C."/>
            <person name="Kitagawa M."/>
            <person name="Kato I."/>
            <person name="Maruyama T."/>
        </authorList>
    </citation>
    <scope>NUCLEOTIDE SEQUENCE [LARGE SCALE GENOMIC DNA]</scope>
    <source>
        <strain evidence="5">HA</strain>
    </source>
</reference>
<dbReference type="HOGENOM" id="CLU_942150_0_0_6"/>
<name>A5CWB7_VESOH</name>
<dbReference type="Gene3D" id="1.20.1420.20">
    <property type="entry name" value="M75 peptidase, HXXE motif"/>
    <property type="match status" value="1"/>
</dbReference>
<dbReference type="GO" id="GO:0030313">
    <property type="term" value="C:cell envelope"/>
    <property type="evidence" value="ECO:0007669"/>
    <property type="project" value="UniProtKB-SubCell"/>
</dbReference>
<evidence type="ECO:0000259" key="3">
    <source>
        <dbReference type="Pfam" id="PF09375"/>
    </source>
</evidence>
<dbReference type="InterPro" id="IPR018976">
    <property type="entry name" value="Imelysin-like"/>
</dbReference>
<dbReference type="EMBL" id="AP009247">
    <property type="protein sequence ID" value="BAF61773.1"/>
    <property type="molecule type" value="Genomic_DNA"/>
</dbReference>
<keyword evidence="2" id="KW-0732">Signal</keyword>
<feature type="domain" description="Imelysin-like" evidence="3">
    <location>
        <begin position="38"/>
        <end position="291"/>
    </location>
</feature>
<dbReference type="eggNOG" id="ENOG5033V77">
    <property type="taxonomic scope" value="Bacteria"/>
</dbReference>
<evidence type="ECO:0000256" key="2">
    <source>
        <dbReference type="ARBA" id="ARBA00022729"/>
    </source>
</evidence>
<dbReference type="Pfam" id="PF09375">
    <property type="entry name" value="Peptidase_M75"/>
    <property type="match status" value="1"/>
</dbReference>
<dbReference type="KEGG" id="vok:COSY_0661"/>
<organism evidence="4 5">
    <name type="scientific">Vesicomyosocius okutanii subsp. Calyptogena okutanii (strain HA)</name>
    <dbReference type="NCBI Taxonomy" id="412965"/>
    <lineage>
        <taxon>Bacteria</taxon>
        <taxon>Pseudomonadati</taxon>
        <taxon>Pseudomonadota</taxon>
        <taxon>Gammaproteobacteria</taxon>
        <taxon>Candidatus Pseudothioglobaceae</taxon>
        <taxon>Candidatus Vesicomyidisocius</taxon>
    </lineage>
</organism>
<dbReference type="InterPro" id="IPR038352">
    <property type="entry name" value="Imelysin_sf"/>
</dbReference>
<dbReference type="Proteomes" id="UP000000247">
    <property type="component" value="Chromosome"/>
</dbReference>
<accession>A5CWB7</accession>
<dbReference type="STRING" id="412965.COSY_0661"/>
<protein>
    <recommendedName>
        <fullName evidence="3">Imelysin-like domain-containing protein</fullName>
    </recommendedName>
</protein>
<proteinExistence type="predicted"/>